<feature type="domain" description="16S/18S rRNA aminocarboxypropyltransferase Tsr3 C-terminal" evidence="8">
    <location>
        <begin position="88"/>
        <end position="214"/>
    </location>
</feature>
<evidence type="ECO:0000256" key="1">
    <source>
        <dbReference type="ARBA" id="ARBA00022490"/>
    </source>
</evidence>
<evidence type="ECO:0000259" key="8">
    <source>
        <dbReference type="Pfam" id="PF04034"/>
    </source>
</evidence>
<keyword evidence="2 6" id="KW-0690">Ribosome biogenesis</keyword>
<dbReference type="HAMAP" id="MF_01116">
    <property type="entry name" value="TSR3"/>
    <property type="match status" value="1"/>
</dbReference>
<comment type="function">
    <text evidence="6">Aminocarboxypropyltransferase that catalyzes the aminocarboxypropyl transfer on pseudouridine in 18S rRNA. It constitutes the last step in biosynthesis of the hypermodified N1-methyl-N3-(3-amino-3-carboxypropyl) pseudouridine (m1acp3-Psi).</text>
</comment>
<protein>
    <recommendedName>
        <fullName evidence="6">18S rRNA aminocarboxypropyltransferase</fullName>
        <ecNumber evidence="6">2.5.1.157</ecNumber>
    </recommendedName>
</protein>
<dbReference type="EMBL" id="CAMXCT010003979">
    <property type="protein sequence ID" value="CAI4007136.1"/>
    <property type="molecule type" value="Genomic_DNA"/>
</dbReference>
<dbReference type="OrthoDB" id="10262062at2759"/>
<feature type="region of interest" description="Disordered" evidence="7">
    <location>
        <begin position="399"/>
        <end position="425"/>
    </location>
</feature>
<comment type="similarity">
    <text evidence="6">Belongs to the TDD superfamily. TSR3 family.</text>
</comment>
<evidence type="ECO:0000313" key="11">
    <source>
        <dbReference type="Proteomes" id="UP001152797"/>
    </source>
</evidence>
<evidence type="ECO:0000256" key="4">
    <source>
        <dbReference type="ARBA" id="ARBA00022679"/>
    </source>
</evidence>
<dbReference type="EMBL" id="CAMXCT030003979">
    <property type="protein sequence ID" value="CAL4794448.1"/>
    <property type="molecule type" value="Genomic_DNA"/>
</dbReference>
<evidence type="ECO:0000313" key="9">
    <source>
        <dbReference type="EMBL" id="CAI4007136.1"/>
    </source>
</evidence>
<gene>
    <name evidence="9" type="ORF">C1SCF055_LOCUS32710</name>
</gene>
<feature type="compositionally biased region" description="Low complexity" evidence="7">
    <location>
        <begin position="404"/>
        <end position="417"/>
    </location>
</feature>
<feature type="compositionally biased region" description="Low complexity" evidence="7">
    <location>
        <begin position="280"/>
        <end position="294"/>
    </location>
</feature>
<evidence type="ECO:0000256" key="5">
    <source>
        <dbReference type="ARBA" id="ARBA00022691"/>
    </source>
</evidence>
<dbReference type="AlphaFoldDB" id="A0A9P1GAN5"/>
<organism evidence="9">
    <name type="scientific">Cladocopium goreaui</name>
    <dbReference type="NCBI Taxonomy" id="2562237"/>
    <lineage>
        <taxon>Eukaryota</taxon>
        <taxon>Sar</taxon>
        <taxon>Alveolata</taxon>
        <taxon>Dinophyceae</taxon>
        <taxon>Suessiales</taxon>
        <taxon>Symbiodiniaceae</taxon>
        <taxon>Cladocopium</taxon>
    </lineage>
</organism>
<name>A0A9P1GAN5_9DINO</name>
<keyword evidence="4 6" id="KW-0808">Transferase</keyword>
<dbReference type="InterPro" id="IPR022968">
    <property type="entry name" value="Tsr3-like"/>
</dbReference>
<keyword evidence="1" id="KW-0963">Cytoplasm</keyword>
<dbReference type="GO" id="GO:0106388">
    <property type="term" value="F:rRNA small subunit aminocarboxypropyltransferase activity"/>
    <property type="evidence" value="ECO:0007669"/>
    <property type="project" value="UniProtKB-EC"/>
</dbReference>
<dbReference type="GO" id="GO:0000455">
    <property type="term" value="P:enzyme-directed rRNA pseudouridine synthesis"/>
    <property type="evidence" value="ECO:0007669"/>
    <property type="project" value="UniProtKB-UniRule"/>
</dbReference>
<feature type="binding site" evidence="6">
    <location>
        <position position="114"/>
    </location>
    <ligand>
        <name>S-adenosyl-L-methionine</name>
        <dbReference type="ChEBI" id="CHEBI:59789"/>
    </ligand>
</feature>
<dbReference type="InterPro" id="IPR007177">
    <property type="entry name" value="Tsr3_C"/>
</dbReference>
<feature type="region of interest" description="Disordered" evidence="7">
    <location>
        <begin position="1"/>
        <end position="42"/>
    </location>
</feature>
<evidence type="ECO:0000256" key="7">
    <source>
        <dbReference type="SAM" id="MobiDB-lite"/>
    </source>
</evidence>
<comment type="catalytic activity">
    <reaction evidence="6">
        <text>an N(1)-methylpseudouridine in rRNA + S-adenosyl-L-methionine = N(1)-methyl-N(3)-[(3S)-3-amino-3-carboxypropyl]pseudouridine in rRNA + S-methyl-5'-thioadenosine + H(+)</text>
        <dbReference type="Rhea" id="RHEA:63296"/>
        <dbReference type="Rhea" id="RHEA-COMP:11634"/>
        <dbReference type="Rhea" id="RHEA-COMP:16310"/>
        <dbReference type="ChEBI" id="CHEBI:15378"/>
        <dbReference type="ChEBI" id="CHEBI:17509"/>
        <dbReference type="ChEBI" id="CHEBI:59789"/>
        <dbReference type="ChEBI" id="CHEBI:74890"/>
        <dbReference type="ChEBI" id="CHEBI:146234"/>
        <dbReference type="EC" id="2.5.1.157"/>
    </reaction>
</comment>
<proteinExistence type="inferred from homology"/>
<feature type="compositionally biased region" description="Basic and acidic residues" evidence="7">
    <location>
        <begin position="305"/>
        <end position="329"/>
    </location>
</feature>
<reference evidence="10" key="2">
    <citation type="submission" date="2024-04" db="EMBL/GenBank/DDBJ databases">
        <authorList>
            <person name="Chen Y."/>
            <person name="Shah S."/>
            <person name="Dougan E. K."/>
            <person name="Thang M."/>
            <person name="Chan C."/>
        </authorList>
    </citation>
    <scope>NUCLEOTIDE SEQUENCE [LARGE SCALE GENOMIC DNA]</scope>
</reference>
<evidence type="ECO:0000313" key="10">
    <source>
        <dbReference type="EMBL" id="CAL1160511.1"/>
    </source>
</evidence>
<feature type="compositionally biased region" description="Basic and acidic residues" evidence="7">
    <location>
        <begin position="14"/>
        <end position="31"/>
    </location>
</feature>
<feature type="region of interest" description="Disordered" evidence="7">
    <location>
        <begin position="223"/>
        <end position="349"/>
    </location>
</feature>
<dbReference type="Proteomes" id="UP001152797">
    <property type="component" value="Unassembled WGS sequence"/>
</dbReference>
<feature type="binding site" evidence="6">
    <location>
        <position position="138"/>
    </location>
    <ligand>
        <name>S-adenosyl-L-methionine</name>
        <dbReference type="ChEBI" id="CHEBI:59789"/>
    </ligand>
</feature>
<feature type="compositionally biased region" description="Acidic residues" evidence="7">
    <location>
        <begin position="230"/>
        <end position="247"/>
    </location>
</feature>
<dbReference type="PANTHER" id="PTHR20426:SF0">
    <property type="entry name" value="18S RRNA AMINOCARBOXYPROPYLTRANSFERASE"/>
    <property type="match status" value="1"/>
</dbReference>
<dbReference type="EMBL" id="CAMXCT020003979">
    <property type="protein sequence ID" value="CAL1160511.1"/>
    <property type="molecule type" value="Genomic_DNA"/>
</dbReference>
<keyword evidence="11" id="KW-1185">Reference proteome</keyword>
<accession>A0A9P1GAN5</accession>
<keyword evidence="3 6" id="KW-0698">rRNA processing</keyword>
<dbReference type="EC" id="2.5.1.157" evidence="6"/>
<feature type="binding site" evidence="6">
    <location>
        <position position="66"/>
    </location>
    <ligand>
        <name>S-adenosyl-L-methionine</name>
        <dbReference type="ChEBI" id="CHEBI:59789"/>
    </ligand>
</feature>
<comment type="caution">
    <text evidence="6">Lacks conserved residue(s) required for the propagation of feature annotation.</text>
</comment>
<evidence type="ECO:0000256" key="6">
    <source>
        <dbReference type="HAMAP-Rule" id="MF_03146"/>
    </source>
</evidence>
<dbReference type="Pfam" id="PF04034">
    <property type="entry name" value="Ribo_biogen_C"/>
    <property type="match status" value="1"/>
</dbReference>
<evidence type="ECO:0000256" key="2">
    <source>
        <dbReference type="ARBA" id="ARBA00022517"/>
    </source>
</evidence>
<keyword evidence="5 6" id="KW-0949">S-adenosyl-L-methionine</keyword>
<sequence>MPRNINSKGVSYRSRREREVQRREVEDHCPDGDPASGSEEDLVKGDTARAKLVLFEFGQNDPKMDSGVRLCRFGLAKSLRPQAGFQGIVLSTMTQIPVSAEDREVIETSGLAGVNCSWNRLNEIPWGKLPRKPQHRILPFLVAANSVNYGRPNKLNTAEAMAAALIIVGMRSEAQKLLDAFSWGEEFLRLNEEAFTVYSQAKNARDLRQAEAQLLERWRREAQERRSEEVDLPPEEEEEDEEEEESDGGVADPEVSDAANVEDAPAEPVSQAPAKPEPKFAPAPRVAPAAAVRVETLQSQAAGEPKGEAKDTKPRSEVRPQADEIHDAEVEVDEVPMLRADAPPADQKATLQTLQDIASSEFLKDMGLAGLSGNKLSKMKRSEYEELWKRFVAAEGLEVEPATRSKLLTPKSSSTGSTGSGKRRK</sequence>
<comment type="caution">
    <text evidence="9">The sequence shown here is derived from an EMBL/GenBank/DDBJ whole genome shotgun (WGS) entry which is preliminary data.</text>
</comment>
<dbReference type="NCBIfam" id="NF002621">
    <property type="entry name" value="PRK02287.1"/>
    <property type="match status" value="1"/>
</dbReference>
<dbReference type="GO" id="GO:1904047">
    <property type="term" value="F:S-adenosyl-L-methionine binding"/>
    <property type="evidence" value="ECO:0007669"/>
    <property type="project" value="UniProtKB-UniRule"/>
</dbReference>
<reference evidence="9" key="1">
    <citation type="submission" date="2022-10" db="EMBL/GenBank/DDBJ databases">
        <authorList>
            <person name="Chen Y."/>
            <person name="Dougan E. K."/>
            <person name="Chan C."/>
            <person name="Rhodes N."/>
            <person name="Thang M."/>
        </authorList>
    </citation>
    <scope>NUCLEOTIDE SEQUENCE</scope>
</reference>
<dbReference type="PANTHER" id="PTHR20426">
    <property type="entry name" value="RIBOSOME BIOGENESIS PROTEIN TSR3 HOMOLOG"/>
    <property type="match status" value="1"/>
</dbReference>
<evidence type="ECO:0000256" key="3">
    <source>
        <dbReference type="ARBA" id="ARBA00022552"/>
    </source>
</evidence>